<dbReference type="InterPro" id="IPR009056">
    <property type="entry name" value="Cyt_c-like_dom"/>
</dbReference>
<feature type="domain" description="Cytochrome c" evidence="5">
    <location>
        <begin position="148"/>
        <end position="257"/>
    </location>
</feature>
<gene>
    <name evidence="6" type="ORF">EV696_102357</name>
</gene>
<dbReference type="GO" id="GO:0046872">
    <property type="term" value="F:metal ion binding"/>
    <property type="evidence" value="ECO:0007669"/>
    <property type="project" value="UniProtKB-KW"/>
</dbReference>
<dbReference type="GO" id="GO:0009055">
    <property type="term" value="F:electron transfer activity"/>
    <property type="evidence" value="ECO:0007669"/>
    <property type="project" value="InterPro"/>
</dbReference>
<evidence type="ECO:0000256" key="4">
    <source>
        <dbReference type="PROSITE-ProRule" id="PRU00433"/>
    </source>
</evidence>
<dbReference type="AlphaFoldDB" id="A0A4R6V3E9"/>
<protein>
    <submittedName>
        <fullName evidence="6">Mono/diheme cytochrome c family protein</fullName>
    </submittedName>
</protein>
<dbReference type="PANTHER" id="PTHR35008:SF8">
    <property type="entry name" value="ALCOHOL DEHYDROGENASE CYTOCHROME C SUBUNIT"/>
    <property type="match status" value="1"/>
</dbReference>
<evidence type="ECO:0000256" key="2">
    <source>
        <dbReference type="ARBA" id="ARBA00022723"/>
    </source>
</evidence>
<evidence type="ECO:0000313" key="7">
    <source>
        <dbReference type="Proteomes" id="UP000295375"/>
    </source>
</evidence>
<dbReference type="Pfam" id="PF00034">
    <property type="entry name" value="Cytochrom_C"/>
    <property type="match status" value="2"/>
</dbReference>
<sequence length="276" mass="30637">MLASAALAAKANEQGQYLARIGGCIGCHSVEGQAPLAGGKAFKTPFGLFYSSNITPSLEHGIGRWSMDDFRRAMKRGIAPDGRAYYPVFPYRHFAGLSDQDLAALKNYLDQQPASEQRNKSHQPNLMLRAEFLLQWWQVLYPPLAKEAALSRGQYLVDHLMHCGACHTARDPLGGFRDNASLRGATLASGNPAPNLTPHEQGLLLWEPETIAEYLRTGKSEWGQNARDEMREYIDTSSQYLNDADAKAVAEYLLSLPPASDFRACIKHGPRMHFCR</sequence>
<dbReference type="PROSITE" id="PS51007">
    <property type="entry name" value="CYTC"/>
    <property type="match status" value="2"/>
</dbReference>
<dbReference type="PANTHER" id="PTHR35008">
    <property type="entry name" value="BLL4482 PROTEIN-RELATED"/>
    <property type="match status" value="1"/>
</dbReference>
<keyword evidence="1 4" id="KW-0349">Heme</keyword>
<evidence type="ECO:0000256" key="1">
    <source>
        <dbReference type="ARBA" id="ARBA00022617"/>
    </source>
</evidence>
<reference evidence="6 7" key="1">
    <citation type="submission" date="2019-03" db="EMBL/GenBank/DDBJ databases">
        <title>Genomic Encyclopedia of Type Strains, Phase IV (KMG-IV): sequencing the most valuable type-strain genomes for metagenomic binning, comparative biology and taxonomic classification.</title>
        <authorList>
            <person name="Goeker M."/>
        </authorList>
    </citation>
    <scope>NUCLEOTIDE SEQUENCE [LARGE SCALE GENOMIC DNA]</scope>
    <source>
        <strain evidence="6 7">DSM 103792</strain>
    </source>
</reference>
<evidence type="ECO:0000313" key="6">
    <source>
        <dbReference type="EMBL" id="TDQ50674.1"/>
    </source>
</evidence>
<keyword evidence="2 4" id="KW-0479">Metal-binding</keyword>
<comment type="caution">
    <text evidence="6">The sequence shown here is derived from an EMBL/GenBank/DDBJ whole genome shotgun (WGS) entry which is preliminary data.</text>
</comment>
<evidence type="ECO:0000256" key="3">
    <source>
        <dbReference type="ARBA" id="ARBA00023004"/>
    </source>
</evidence>
<accession>A0A4R6V3E9</accession>
<dbReference type="InterPro" id="IPR051459">
    <property type="entry name" value="Cytochrome_c-type_DH"/>
</dbReference>
<dbReference type="Gene3D" id="1.10.760.10">
    <property type="entry name" value="Cytochrome c-like domain"/>
    <property type="match status" value="2"/>
</dbReference>
<name>A0A4R6V3E9_9GAMM</name>
<dbReference type="EMBL" id="SNYM01000002">
    <property type="protein sequence ID" value="TDQ50674.1"/>
    <property type="molecule type" value="Genomic_DNA"/>
</dbReference>
<feature type="domain" description="Cytochrome c" evidence="5">
    <location>
        <begin position="10"/>
        <end position="113"/>
    </location>
</feature>
<dbReference type="SUPFAM" id="SSF46626">
    <property type="entry name" value="Cytochrome c"/>
    <property type="match status" value="2"/>
</dbReference>
<evidence type="ECO:0000259" key="5">
    <source>
        <dbReference type="PROSITE" id="PS51007"/>
    </source>
</evidence>
<dbReference type="InterPro" id="IPR036909">
    <property type="entry name" value="Cyt_c-like_dom_sf"/>
</dbReference>
<dbReference type="RefSeq" id="WP_157591235.1">
    <property type="nucleotide sequence ID" value="NZ_CP037953.1"/>
</dbReference>
<dbReference type="GO" id="GO:0020037">
    <property type="term" value="F:heme binding"/>
    <property type="evidence" value="ECO:0007669"/>
    <property type="project" value="InterPro"/>
</dbReference>
<dbReference type="Proteomes" id="UP000295375">
    <property type="component" value="Unassembled WGS sequence"/>
</dbReference>
<keyword evidence="3 4" id="KW-0408">Iron</keyword>
<proteinExistence type="predicted"/>
<keyword evidence="7" id="KW-1185">Reference proteome</keyword>
<organism evidence="6 7">
    <name type="scientific">Permianibacter aggregans</name>
    <dbReference type="NCBI Taxonomy" id="1510150"/>
    <lineage>
        <taxon>Bacteria</taxon>
        <taxon>Pseudomonadati</taxon>
        <taxon>Pseudomonadota</taxon>
        <taxon>Gammaproteobacteria</taxon>
        <taxon>Pseudomonadales</taxon>
        <taxon>Pseudomonadaceae</taxon>
        <taxon>Permianibacter</taxon>
    </lineage>
</organism>